<dbReference type="SUPFAM" id="SSF49785">
    <property type="entry name" value="Galactose-binding domain-like"/>
    <property type="match status" value="1"/>
</dbReference>
<dbReference type="NCBIfam" id="TIGR00976">
    <property type="entry name" value="CocE_NonD"/>
    <property type="match status" value="1"/>
</dbReference>
<organism evidence="3 4">
    <name type="scientific">Niastella vici</name>
    <dbReference type="NCBI Taxonomy" id="1703345"/>
    <lineage>
        <taxon>Bacteria</taxon>
        <taxon>Pseudomonadati</taxon>
        <taxon>Bacteroidota</taxon>
        <taxon>Chitinophagia</taxon>
        <taxon>Chitinophagales</taxon>
        <taxon>Chitinophagaceae</taxon>
        <taxon>Niastella</taxon>
    </lineage>
</organism>
<dbReference type="Pfam" id="PF02129">
    <property type="entry name" value="Peptidase_S15"/>
    <property type="match status" value="1"/>
</dbReference>
<gene>
    <name evidence="3" type="ORF">A3860_30610</name>
</gene>
<comment type="caution">
    <text evidence="3">The sequence shown here is derived from an EMBL/GenBank/DDBJ whole genome shotgun (WGS) entry which is preliminary data.</text>
</comment>
<dbReference type="InterPro" id="IPR029058">
    <property type="entry name" value="AB_hydrolase_fold"/>
</dbReference>
<dbReference type="EMBL" id="LVYD01000055">
    <property type="protein sequence ID" value="OQP61820.1"/>
    <property type="molecule type" value="Genomic_DNA"/>
</dbReference>
<dbReference type="InterPro" id="IPR005674">
    <property type="entry name" value="CocE/Ser_esterase"/>
</dbReference>
<dbReference type="RefSeq" id="WP_081150255.1">
    <property type="nucleotide sequence ID" value="NZ_LVYD01000055.1"/>
</dbReference>
<dbReference type="Pfam" id="PF08530">
    <property type="entry name" value="PepX_C"/>
    <property type="match status" value="1"/>
</dbReference>
<dbReference type="InterPro" id="IPR013736">
    <property type="entry name" value="Xaa-Pro_dipept_C"/>
</dbReference>
<evidence type="ECO:0000259" key="2">
    <source>
        <dbReference type="SMART" id="SM00939"/>
    </source>
</evidence>
<keyword evidence="1" id="KW-0378">Hydrolase</keyword>
<dbReference type="AlphaFoldDB" id="A0A1V9FU18"/>
<name>A0A1V9FU18_9BACT</name>
<sequence length="632" mass="71991">MRNLFLLIFALHFILSGKAQNEQDSAWIRDNYVKKEMYITMRDGVKLFTALYVPKDATEKHPILLMRTPYSCSPYGENKFPASLWLRHLRYYARENYVIAFQDVRGRWASEGTFVDVRPFNPNKKTSQDIDEASDTYDTIDWLVKNLENNNGNVGVMGISYPGFYSTMAALSGHPALKAVSPQAPVTDWFMGDDFHHNGAFFIMDGFAFYSGGFGYPRPVPTKVAPKQSIQIPDNDNYDSYLHIGALKNFMKLTGDSLLFWKDLYAHPNYDDWWKARSIRNFVNNVPAGTATLVVGGLFDAEDCFGAWRTYGAIEQKAKNNNRLVMGPWYHGQWSSLNGTHLGNVQFGSNTSIWYQNNIEIPYFNYYLKGKGDISKLAEATVFFSGANEWKQFETWPPADKKEEPIYLQPGGKLGWQKPAVKTSYSEYISDPAHPVPYTENVHFTRTRDYMTDDQRFASRRPDVLTFETDELGNDLTLAGTVVADLLTSITTTDADFVVKLIDVFPDDFKYPGAALNQSRDAGGAYPMGGYQMLVRGEIMRGRYRKSFTAPEAFKPNKIEPVKFELPDVAHTFKKGHRLMIQIQSSWFPLVDRNPQQFVNIYECNDSDFQKAAIRIYHDGTNSSSIVLPVLK</sequence>
<reference evidence="3 4" key="1">
    <citation type="submission" date="2016-03" db="EMBL/GenBank/DDBJ databases">
        <title>Niastella vici sp. nov., isolated from farmland soil.</title>
        <authorList>
            <person name="Chen L."/>
            <person name="Wang D."/>
            <person name="Yang S."/>
            <person name="Wang G."/>
        </authorList>
    </citation>
    <scope>NUCLEOTIDE SEQUENCE [LARGE SCALE GENOMIC DNA]</scope>
    <source>
        <strain evidence="3 4">DJ57</strain>
    </source>
</reference>
<feature type="domain" description="Xaa-Pro dipeptidyl-peptidase C-terminal" evidence="2">
    <location>
        <begin position="361"/>
        <end position="627"/>
    </location>
</feature>
<dbReference type="STRING" id="1703345.A3860_30610"/>
<dbReference type="Gene3D" id="2.60.120.260">
    <property type="entry name" value="Galactose-binding domain-like"/>
    <property type="match status" value="1"/>
</dbReference>
<evidence type="ECO:0000313" key="3">
    <source>
        <dbReference type="EMBL" id="OQP61820.1"/>
    </source>
</evidence>
<dbReference type="Proteomes" id="UP000192796">
    <property type="component" value="Unassembled WGS sequence"/>
</dbReference>
<dbReference type="InterPro" id="IPR008979">
    <property type="entry name" value="Galactose-bd-like_sf"/>
</dbReference>
<accession>A0A1V9FU18</accession>
<dbReference type="GO" id="GO:0008239">
    <property type="term" value="F:dipeptidyl-peptidase activity"/>
    <property type="evidence" value="ECO:0007669"/>
    <property type="project" value="InterPro"/>
</dbReference>
<dbReference type="InterPro" id="IPR000383">
    <property type="entry name" value="Xaa-Pro-like_dom"/>
</dbReference>
<protein>
    <submittedName>
        <fullName evidence="3">X-Pro dipeptidyl-peptidase</fullName>
    </submittedName>
</protein>
<dbReference type="Gene3D" id="3.40.50.1820">
    <property type="entry name" value="alpha/beta hydrolase"/>
    <property type="match status" value="1"/>
</dbReference>
<dbReference type="Gene3D" id="1.10.3020.10">
    <property type="entry name" value="alpha-amino acid ester hydrolase ( Helical cap domain)"/>
    <property type="match status" value="1"/>
</dbReference>
<dbReference type="SUPFAM" id="SSF53474">
    <property type="entry name" value="alpha/beta-Hydrolases"/>
    <property type="match status" value="1"/>
</dbReference>
<evidence type="ECO:0000256" key="1">
    <source>
        <dbReference type="ARBA" id="ARBA00022801"/>
    </source>
</evidence>
<evidence type="ECO:0000313" key="4">
    <source>
        <dbReference type="Proteomes" id="UP000192796"/>
    </source>
</evidence>
<dbReference type="SMART" id="SM00939">
    <property type="entry name" value="PepX_C"/>
    <property type="match status" value="1"/>
</dbReference>
<dbReference type="OrthoDB" id="319764at2"/>
<proteinExistence type="predicted"/>
<keyword evidence="4" id="KW-1185">Reference proteome</keyword>